<feature type="domain" description="Non-reducing end beta-L-arabinofuranosidase-like GH127 middle" evidence="3">
    <location>
        <begin position="437"/>
        <end position="530"/>
    </location>
</feature>
<feature type="domain" description="Non-reducing end beta-L-arabinofuranosidase-like GH127 catalytic" evidence="1">
    <location>
        <begin position="36"/>
        <end position="426"/>
    </location>
</feature>
<dbReference type="AlphaFoldDB" id="A0A2K8MKQ7"/>
<evidence type="ECO:0000259" key="2">
    <source>
        <dbReference type="Pfam" id="PF20620"/>
    </source>
</evidence>
<dbReference type="InterPro" id="IPR012878">
    <property type="entry name" value="Beta-AFase-like_GH127_cat"/>
</dbReference>
<dbReference type="PANTHER" id="PTHR31151">
    <property type="entry name" value="PROLINE-TRNA LIGASE (DUF1680)"/>
    <property type="match status" value="1"/>
</dbReference>
<dbReference type="OrthoDB" id="9757939at2"/>
<dbReference type="InterPro" id="IPR049046">
    <property type="entry name" value="Beta-AFase-like_GH127_middle"/>
</dbReference>
<accession>A0A2K8MKQ7</accession>
<dbReference type="Pfam" id="PF20736">
    <property type="entry name" value="Glyco_hydro127M"/>
    <property type="match status" value="1"/>
</dbReference>
<dbReference type="KEGG" id="sphc:CVN68_06040"/>
<feature type="domain" description="Glycoside hydrolase GH146 substrate-binding" evidence="2">
    <location>
        <begin position="643"/>
        <end position="774"/>
    </location>
</feature>
<dbReference type="Pfam" id="PF20620">
    <property type="entry name" value="DUF6805"/>
    <property type="match status" value="1"/>
</dbReference>
<evidence type="ECO:0008006" key="6">
    <source>
        <dbReference type="Google" id="ProtNLM"/>
    </source>
</evidence>
<name>A0A2K8MKQ7_9SPHN</name>
<dbReference type="GO" id="GO:0005975">
    <property type="term" value="P:carbohydrate metabolic process"/>
    <property type="evidence" value="ECO:0007669"/>
    <property type="project" value="InterPro"/>
</dbReference>
<dbReference type="InterPro" id="IPR046544">
    <property type="entry name" value="GH146_SB_dom"/>
</dbReference>
<organism evidence="4 5">
    <name type="scientific">Sphingomonas psychrotolerans</name>
    <dbReference type="NCBI Taxonomy" id="1327635"/>
    <lineage>
        <taxon>Bacteria</taxon>
        <taxon>Pseudomonadati</taxon>
        <taxon>Pseudomonadota</taxon>
        <taxon>Alphaproteobacteria</taxon>
        <taxon>Sphingomonadales</taxon>
        <taxon>Sphingomonadaceae</taxon>
        <taxon>Sphingomonas</taxon>
    </lineage>
</organism>
<evidence type="ECO:0000259" key="1">
    <source>
        <dbReference type="Pfam" id="PF07944"/>
    </source>
</evidence>
<dbReference type="Proteomes" id="UP000229081">
    <property type="component" value="Chromosome"/>
</dbReference>
<dbReference type="Pfam" id="PF07944">
    <property type="entry name" value="Beta-AFase-like_GH127_cat"/>
    <property type="match status" value="1"/>
</dbReference>
<evidence type="ECO:0000313" key="5">
    <source>
        <dbReference type="Proteomes" id="UP000229081"/>
    </source>
</evidence>
<dbReference type="EMBL" id="CP024923">
    <property type="protein sequence ID" value="ATY34453.1"/>
    <property type="molecule type" value="Genomic_DNA"/>
</dbReference>
<dbReference type="SUPFAM" id="SSF48208">
    <property type="entry name" value="Six-hairpin glycosidases"/>
    <property type="match status" value="1"/>
</dbReference>
<proteinExistence type="predicted"/>
<evidence type="ECO:0000259" key="3">
    <source>
        <dbReference type="Pfam" id="PF20736"/>
    </source>
</evidence>
<evidence type="ECO:0000313" key="4">
    <source>
        <dbReference type="EMBL" id="ATY34453.1"/>
    </source>
</evidence>
<keyword evidence="5" id="KW-1185">Reference proteome</keyword>
<dbReference type="InterPro" id="IPR008928">
    <property type="entry name" value="6-hairpin_glycosidase_sf"/>
</dbReference>
<gene>
    <name evidence="4" type="ORF">CVN68_06040</name>
</gene>
<sequence length="783" mass="86320">MFGAAVLAVTAQTGIARAAAAGAFAPKGVKPLPLASVRLRPSDYATAVEVNRKYLHRLSPDRLLHNFRKYAGLEPKAPIYGGWESDTIAGHTLGHYLTALVLTWQQTGDVEMRRRADYIVDELAEAQAKRGTGYVGALGRKRKDGTVVDGEEIFGEVMKGEIKSGGFDLNGSWSPLYTVHKLFAGLLDVHGGWGNKKALSVVEGLGGYFERVFAALTPAQTQEVLGCEYGGLNESYAEMHQRTGNPRWLKMAETLYDTRVLDPLSNREDKLANFHANTQVPKLIGLARIYDITGDEKRRTAATFFWERVTGHHSFVIGGNADREYFFTPDTVADHITEQTCEHCNTYNMLKLTRHLYGWQPDGALFDYYERAHLNHVMSAQDPATGGFTYMTPLMTGSERGYSTVDDDAFWCCVGSGMEVHAKHGESIFWEDDAGGLIVNLYIPADVTWAKRNAALTLETNYPFAPESTLTFTKVKAGRFPVALRVPGWAAGKAVVTVNGQPAQPVFERGYAVVDRRWKAGDTVSITLPLELRIESAPGDANTIAVLSGPMVLAADLGPKDVKWEQADPALVGADLLAAFSPADAAKGIFNTRGVVRPADLQFVPFYRQYNRRSATYFKRFSESAWAAEEKAFLAEQARLKDIAARSVDVMFLGEMQPERDHNLTSEISYPVTYRGRQGRDVRSGGFVEFTLKTKDGPLILQATYWGGERKRGFDILVDNVKVATQTLDNDKPGKFFDVEYPLAEALTKGKKSVQVRIVPHDRSTAGPIFGVRLFTAKTGAAI</sequence>
<protein>
    <recommendedName>
        <fullName evidence="6">Glycoside hydrolase family 127 protein</fullName>
    </recommendedName>
</protein>
<reference evidence="4 5" key="1">
    <citation type="submission" date="2017-11" db="EMBL/GenBank/DDBJ databases">
        <title>Complete genome sequence of Sphingomonas sp. Strain Cra20, a psychrotolerant potential plant growth promoting rhizobacteria.</title>
        <authorList>
            <person name="Luo Y."/>
        </authorList>
    </citation>
    <scope>NUCLEOTIDE SEQUENCE [LARGE SCALE GENOMIC DNA]</scope>
    <source>
        <strain evidence="4 5">Cra20</strain>
    </source>
</reference>
<dbReference type="PANTHER" id="PTHR31151:SF0">
    <property type="entry name" value="PROLINE-TRNA LIGASE (DUF1680)"/>
    <property type="match status" value="1"/>
</dbReference>